<feature type="compositionally biased region" description="Polar residues" evidence="7">
    <location>
        <begin position="17"/>
        <end position="26"/>
    </location>
</feature>
<organism evidence="11 12">
    <name type="scientific">Rhodococcus jostii</name>
    <dbReference type="NCBI Taxonomy" id="132919"/>
    <lineage>
        <taxon>Bacteria</taxon>
        <taxon>Bacillati</taxon>
        <taxon>Actinomycetota</taxon>
        <taxon>Actinomycetes</taxon>
        <taxon>Mycobacteriales</taxon>
        <taxon>Nocardiaceae</taxon>
        <taxon>Rhodococcus</taxon>
    </lineage>
</organism>
<keyword evidence="3 11" id="KW-0347">Helicase</keyword>
<evidence type="ECO:0000256" key="6">
    <source>
        <dbReference type="PROSITE-ProRule" id="PRU00552"/>
    </source>
</evidence>
<keyword evidence="4" id="KW-0067">ATP-binding</keyword>
<dbReference type="GO" id="GO:0003724">
    <property type="term" value="F:RNA helicase activity"/>
    <property type="evidence" value="ECO:0007669"/>
    <property type="project" value="InterPro"/>
</dbReference>
<feature type="domain" description="Helicase C-terminal" evidence="9">
    <location>
        <begin position="286"/>
        <end position="437"/>
    </location>
</feature>
<evidence type="ECO:0000259" key="8">
    <source>
        <dbReference type="PROSITE" id="PS51192"/>
    </source>
</evidence>
<protein>
    <submittedName>
        <fullName evidence="11">Superfamily II DNA and RNA helicase</fullName>
    </submittedName>
</protein>
<evidence type="ECO:0000256" key="7">
    <source>
        <dbReference type="SAM" id="MobiDB-lite"/>
    </source>
</evidence>
<proteinExistence type="inferred from homology"/>
<keyword evidence="1" id="KW-0547">Nucleotide-binding</keyword>
<reference evidence="12" key="1">
    <citation type="submission" date="2016-10" db="EMBL/GenBank/DDBJ databases">
        <authorList>
            <person name="Varghese N."/>
        </authorList>
    </citation>
    <scope>NUCLEOTIDE SEQUENCE [LARGE SCALE GENOMIC DNA]</scope>
    <source>
        <strain evidence="12">DSM 44719</strain>
    </source>
</reference>
<dbReference type="GO" id="GO:0003676">
    <property type="term" value="F:nucleic acid binding"/>
    <property type="evidence" value="ECO:0007669"/>
    <property type="project" value="InterPro"/>
</dbReference>
<dbReference type="PROSITE" id="PS51194">
    <property type="entry name" value="HELICASE_CTER"/>
    <property type="match status" value="1"/>
</dbReference>
<feature type="region of interest" description="Disordered" evidence="7">
    <location>
        <begin position="17"/>
        <end position="52"/>
    </location>
</feature>
<sequence>MHSHPLFLRRRSLPTGNAANLCSSSDGDLPYRPSGHDPVPERPDHLSDTRTPDTTFAALGVREPLVKALADKGITSPFPIQVDTLPDTLSGRDVLGRGKTGSGKTLAFSIPMVSRLAGELSGGKRRPGRPVGLILAPTRELATQITAALEPLAAAYDLRVTTIFGGVSQNRQVSALKAGVDIVVACPGRLEDLMKQKFVSLDAVEITVLDEADHMADLGFLPVVTRILSATPQQGQRLLFSATLDNGVDKLVKRFLKNEVLHSVDEANSPVAAMTHHVFDVDGVEAKRKLVERLASGTGRRILFMRTKHQARKLARQLTEAGIPSVDLHGNLSQAARDRNLASFSAGEARVLVATDVAARGVHVDDVQLVVHVDPPAEHKAYLHRSGRTARAGSAGDVVTVVLPEQRKDLAVLMRKAAIKVTPVRSTADSAHVLDLIGDIAPHVTPAPKAAPASNGGGRNQRPGGAQGGRGQGGRAHGEGGGARRSRSGGAGRTRAASSTGGGTRTAAAGGSRRRQG</sequence>
<dbReference type="AlphaFoldDB" id="A0A1H5JLL2"/>
<dbReference type="GO" id="GO:0005524">
    <property type="term" value="F:ATP binding"/>
    <property type="evidence" value="ECO:0007669"/>
    <property type="project" value="UniProtKB-KW"/>
</dbReference>
<dbReference type="CDD" id="cd00268">
    <property type="entry name" value="DEADc"/>
    <property type="match status" value="1"/>
</dbReference>
<dbReference type="Gene3D" id="3.40.50.300">
    <property type="entry name" value="P-loop containing nucleotide triphosphate hydrolases"/>
    <property type="match status" value="2"/>
</dbReference>
<dbReference type="Pfam" id="PF00271">
    <property type="entry name" value="Helicase_C"/>
    <property type="match status" value="1"/>
</dbReference>
<dbReference type="InterPro" id="IPR050079">
    <property type="entry name" value="DEAD_box_RNA_helicase"/>
</dbReference>
<feature type="compositionally biased region" description="Basic and acidic residues" evidence="7">
    <location>
        <begin position="34"/>
        <end position="51"/>
    </location>
</feature>
<dbReference type="CDD" id="cd18787">
    <property type="entry name" value="SF2_C_DEAD"/>
    <property type="match status" value="1"/>
</dbReference>
<dbReference type="EMBL" id="FNTL01000004">
    <property type="protein sequence ID" value="SEE53465.1"/>
    <property type="molecule type" value="Genomic_DNA"/>
</dbReference>
<dbReference type="PANTHER" id="PTHR47959:SF13">
    <property type="entry name" value="ATP-DEPENDENT RNA HELICASE RHLE"/>
    <property type="match status" value="1"/>
</dbReference>
<feature type="domain" description="Helicase ATP-binding" evidence="8">
    <location>
        <begin position="85"/>
        <end position="262"/>
    </location>
</feature>
<dbReference type="InterPro" id="IPR011545">
    <property type="entry name" value="DEAD/DEAH_box_helicase_dom"/>
</dbReference>
<feature type="short sequence motif" description="Q motif" evidence="6">
    <location>
        <begin position="54"/>
        <end position="82"/>
    </location>
</feature>
<dbReference type="PANTHER" id="PTHR47959">
    <property type="entry name" value="ATP-DEPENDENT RNA HELICASE RHLE-RELATED"/>
    <property type="match status" value="1"/>
</dbReference>
<dbReference type="InterPro" id="IPR044742">
    <property type="entry name" value="DEAD/DEAH_RhlB"/>
</dbReference>
<evidence type="ECO:0000256" key="4">
    <source>
        <dbReference type="ARBA" id="ARBA00022840"/>
    </source>
</evidence>
<evidence type="ECO:0000256" key="1">
    <source>
        <dbReference type="ARBA" id="ARBA00022741"/>
    </source>
</evidence>
<dbReference type="SMART" id="SM00487">
    <property type="entry name" value="DEXDc"/>
    <property type="match status" value="1"/>
</dbReference>
<dbReference type="InterPro" id="IPR027417">
    <property type="entry name" value="P-loop_NTPase"/>
</dbReference>
<dbReference type="GO" id="GO:0016787">
    <property type="term" value="F:hydrolase activity"/>
    <property type="evidence" value="ECO:0007669"/>
    <property type="project" value="UniProtKB-KW"/>
</dbReference>
<accession>A0A1H5JLL2</accession>
<comment type="similarity">
    <text evidence="5">Belongs to the DEAD box helicase family.</text>
</comment>
<dbReference type="InterPro" id="IPR001650">
    <property type="entry name" value="Helicase_C-like"/>
</dbReference>
<dbReference type="InterPro" id="IPR014001">
    <property type="entry name" value="Helicase_ATP-bd"/>
</dbReference>
<evidence type="ECO:0000259" key="9">
    <source>
        <dbReference type="PROSITE" id="PS51194"/>
    </source>
</evidence>
<dbReference type="InterPro" id="IPR014014">
    <property type="entry name" value="RNA_helicase_DEAD_Q_motif"/>
</dbReference>
<keyword evidence="2" id="KW-0378">Hydrolase</keyword>
<dbReference type="SMART" id="SM00490">
    <property type="entry name" value="HELICc"/>
    <property type="match status" value="1"/>
</dbReference>
<evidence type="ECO:0000256" key="2">
    <source>
        <dbReference type="ARBA" id="ARBA00022801"/>
    </source>
</evidence>
<dbReference type="GO" id="GO:0005829">
    <property type="term" value="C:cytosol"/>
    <property type="evidence" value="ECO:0007669"/>
    <property type="project" value="TreeGrafter"/>
</dbReference>
<feature type="region of interest" description="Disordered" evidence="7">
    <location>
        <begin position="445"/>
        <end position="517"/>
    </location>
</feature>
<name>A0A1H5JLL2_RHOJO</name>
<dbReference type="SUPFAM" id="SSF52540">
    <property type="entry name" value="P-loop containing nucleoside triphosphate hydrolases"/>
    <property type="match status" value="2"/>
</dbReference>
<evidence type="ECO:0000313" key="11">
    <source>
        <dbReference type="EMBL" id="SEE53465.1"/>
    </source>
</evidence>
<dbReference type="Pfam" id="PF00270">
    <property type="entry name" value="DEAD"/>
    <property type="match status" value="1"/>
</dbReference>
<evidence type="ECO:0000259" key="10">
    <source>
        <dbReference type="PROSITE" id="PS51195"/>
    </source>
</evidence>
<feature type="domain" description="DEAD-box RNA helicase Q" evidence="10">
    <location>
        <begin position="54"/>
        <end position="82"/>
    </location>
</feature>
<evidence type="ECO:0000256" key="3">
    <source>
        <dbReference type="ARBA" id="ARBA00022806"/>
    </source>
</evidence>
<feature type="compositionally biased region" description="Gly residues" evidence="7">
    <location>
        <begin position="455"/>
        <end position="483"/>
    </location>
</feature>
<evidence type="ECO:0000313" key="12">
    <source>
        <dbReference type="Proteomes" id="UP000183407"/>
    </source>
</evidence>
<dbReference type="PROSITE" id="PS51192">
    <property type="entry name" value="HELICASE_ATP_BIND_1"/>
    <property type="match status" value="1"/>
</dbReference>
<dbReference type="PROSITE" id="PS51195">
    <property type="entry name" value="Q_MOTIF"/>
    <property type="match status" value="1"/>
</dbReference>
<dbReference type="Proteomes" id="UP000183407">
    <property type="component" value="Unassembled WGS sequence"/>
</dbReference>
<feature type="compositionally biased region" description="Low complexity" evidence="7">
    <location>
        <begin position="493"/>
        <end position="511"/>
    </location>
</feature>
<gene>
    <name evidence="11" type="ORF">SAMN04490220_8239</name>
</gene>
<evidence type="ECO:0000256" key="5">
    <source>
        <dbReference type="ARBA" id="ARBA00038437"/>
    </source>
</evidence>